<dbReference type="AlphaFoldDB" id="A0A6H1WR06"/>
<evidence type="ECO:0000313" key="2">
    <source>
        <dbReference type="EMBL" id="QJA05576.1"/>
    </source>
</evidence>
<protein>
    <submittedName>
        <fullName evidence="2">Type 1 glutamine amidotransferase</fullName>
    </submittedName>
</protein>
<dbReference type="Gene3D" id="3.40.50.880">
    <property type="match status" value="1"/>
</dbReference>
<dbReference type="InterPro" id="IPR044992">
    <property type="entry name" value="ChyE-like"/>
</dbReference>
<dbReference type="PANTHER" id="PTHR42695">
    <property type="entry name" value="GLUTAMINE AMIDOTRANSFERASE YLR126C-RELATED"/>
    <property type="match status" value="1"/>
</dbReference>
<name>A0A6H1WR06_9BACT</name>
<dbReference type="GO" id="GO:0016740">
    <property type="term" value="F:transferase activity"/>
    <property type="evidence" value="ECO:0007669"/>
    <property type="project" value="UniProtKB-KW"/>
</dbReference>
<evidence type="ECO:0000313" key="3">
    <source>
        <dbReference type="Proteomes" id="UP000501253"/>
    </source>
</evidence>
<keyword evidence="3" id="KW-1185">Reference proteome</keyword>
<gene>
    <name evidence="2" type="ORF">FVE67_01640</name>
</gene>
<dbReference type="CDD" id="cd01741">
    <property type="entry name" value="GATase1_1"/>
    <property type="match status" value="1"/>
</dbReference>
<dbReference type="SUPFAM" id="SSF52317">
    <property type="entry name" value="Class I glutamine amidotransferase-like"/>
    <property type="match status" value="1"/>
</dbReference>
<dbReference type="RefSeq" id="WP_168718940.1">
    <property type="nucleotide sequence ID" value="NZ_CP042909.1"/>
</dbReference>
<dbReference type="InterPro" id="IPR029062">
    <property type="entry name" value="Class_I_gatase-like"/>
</dbReference>
<evidence type="ECO:0000259" key="1">
    <source>
        <dbReference type="Pfam" id="PF00117"/>
    </source>
</evidence>
<sequence>MKLHYLQHVPFETPRAILDWARQRGLSLSATRFFAGDPLPEELPDFLVVMGGPMSVHDEDQYPWLREEKSFIKEALSRGLPILGVCLGAQLLAEALGARVYKGPYREIGWFPVELTEEAEAHPLFHGLPRHFPAFHWHGETFDLPEGSLHVARSEGCLNQAFLWEDRVLALQFHLEMTPEGAEDLLRYCPEDLTPPGPFVQEAEGVRGRPEYYEETRRILFRLLDRLSGLKP</sequence>
<dbReference type="GO" id="GO:0005829">
    <property type="term" value="C:cytosol"/>
    <property type="evidence" value="ECO:0007669"/>
    <property type="project" value="TreeGrafter"/>
</dbReference>
<dbReference type="Proteomes" id="UP000501253">
    <property type="component" value="Chromosome"/>
</dbReference>
<dbReference type="PROSITE" id="PS51273">
    <property type="entry name" value="GATASE_TYPE_1"/>
    <property type="match status" value="1"/>
</dbReference>
<feature type="domain" description="Glutamine amidotransferase" evidence="1">
    <location>
        <begin position="41"/>
        <end position="180"/>
    </location>
</feature>
<dbReference type="KEGG" id="tmai:FVE67_01640"/>
<dbReference type="PANTHER" id="PTHR42695:SF5">
    <property type="entry name" value="GLUTAMINE AMIDOTRANSFERASE YLR126C-RELATED"/>
    <property type="match status" value="1"/>
</dbReference>
<organism evidence="2 3">
    <name type="scientific">Thermosulfurimonas marina</name>
    <dbReference type="NCBI Taxonomy" id="2047767"/>
    <lineage>
        <taxon>Bacteria</taxon>
        <taxon>Pseudomonadati</taxon>
        <taxon>Thermodesulfobacteriota</taxon>
        <taxon>Thermodesulfobacteria</taxon>
        <taxon>Thermodesulfobacteriales</taxon>
        <taxon>Thermodesulfobacteriaceae</taxon>
        <taxon>Thermosulfurimonas</taxon>
    </lineage>
</organism>
<dbReference type="Pfam" id="PF00117">
    <property type="entry name" value="GATase"/>
    <property type="match status" value="1"/>
</dbReference>
<accession>A0A6H1WR06</accession>
<dbReference type="InterPro" id="IPR017926">
    <property type="entry name" value="GATASE"/>
</dbReference>
<keyword evidence="2" id="KW-0808">Transferase</keyword>
<proteinExistence type="predicted"/>
<keyword evidence="2" id="KW-0315">Glutamine amidotransferase</keyword>
<dbReference type="FunFam" id="3.40.50.880:FF:000033">
    <property type="entry name" value="Glutamine amidotransferase class-I"/>
    <property type="match status" value="1"/>
</dbReference>
<dbReference type="EMBL" id="CP042909">
    <property type="protein sequence ID" value="QJA05576.1"/>
    <property type="molecule type" value="Genomic_DNA"/>
</dbReference>
<reference evidence="2 3" key="1">
    <citation type="submission" date="2019-08" db="EMBL/GenBank/DDBJ databases">
        <title>Complete genome sequence of Thermosulfurimonas marina SU872T, an anaerobic thermophilic chemolithoautotrophic bacterium isolated from a shallow marine hydrothermal vent.</title>
        <authorList>
            <person name="Allioux M."/>
            <person name="Jebbar M."/>
            <person name="Slobodkina G."/>
            <person name="Slobodkin A."/>
            <person name="Moalic Y."/>
            <person name="Frolova A."/>
            <person name="Shao Z."/>
            <person name="Alain K."/>
        </authorList>
    </citation>
    <scope>NUCLEOTIDE SEQUENCE [LARGE SCALE GENOMIC DNA]</scope>
    <source>
        <strain evidence="2 3">SU872</strain>
    </source>
</reference>